<feature type="domain" description="AAA+ ATPase" evidence="1">
    <location>
        <begin position="46"/>
        <end position="271"/>
    </location>
</feature>
<dbReference type="CDD" id="cd00267">
    <property type="entry name" value="ABC_ATPase"/>
    <property type="match status" value="1"/>
</dbReference>
<organism evidence="2 3">
    <name type="scientific">Candidatus Gemmiger avicola</name>
    <dbReference type="NCBI Taxonomy" id="2838605"/>
    <lineage>
        <taxon>Bacteria</taxon>
        <taxon>Bacillati</taxon>
        <taxon>Bacillota</taxon>
        <taxon>Clostridia</taxon>
        <taxon>Eubacteriales</taxon>
        <taxon>Gemmiger</taxon>
    </lineage>
</organism>
<protein>
    <submittedName>
        <fullName evidence="2">AAA family ATPase</fullName>
    </submittedName>
</protein>
<dbReference type="InterPro" id="IPR003593">
    <property type="entry name" value="AAA+_ATPase"/>
</dbReference>
<dbReference type="InterPro" id="IPR003959">
    <property type="entry name" value="ATPase_AAA_core"/>
</dbReference>
<dbReference type="Proteomes" id="UP000886803">
    <property type="component" value="Unassembled WGS sequence"/>
</dbReference>
<dbReference type="GO" id="GO:0005524">
    <property type="term" value="F:ATP binding"/>
    <property type="evidence" value="ECO:0007669"/>
    <property type="project" value="InterPro"/>
</dbReference>
<sequence>MLYLSEFRFAGENDEFNFFTAQRRTCYDSYYPFQVFPDKGLRALDFADITILYGGNGSGKTTALNVIAETLRLRRGVPFNSTSFFPAYCRLCDAHLLHALPAESAILTSDDVFETMLDLRAINEGIDRRRDELFAEAQDAKYSKFQLRSLDDYDRLKQVSEARRLSQSRYVRARLMDNARTYSNGESAFRFFTGRIRSGALYLLDEPENSLAPALQQELADFLAGAARFDRCQFVIATHSPFLLAMPGARVYDLDSAPVRARRWTELPNVRVYYEWFAAHAAEFEGDAE</sequence>
<dbReference type="PANTHER" id="PTHR43581">
    <property type="entry name" value="ATP/GTP PHOSPHATASE"/>
    <property type="match status" value="1"/>
</dbReference>
<dbReference type="SUPFAM" id="SSF52540">
    <property type="entry name" value="P-loop containing nucleoside triphosphate hydrolases"/>
    <property type="match status" value="1"/>
</dbReference>
<dbReference type="EMBL" id="DWYG01000097">
    <property type="protein sequence ID" value="HJB42056.1"/>
    <property type="molecule type" value="Genomic_DNA"/>
</dbReference>
<dbReference type="InterPro" id="IPR051396">
    <property type="entry name" value="Bact_Antivir_Def_Nuclease"/>
</dbReference>
<dbReference type="PANTHER" id="PTHR43581:SF4">
    <property type="entry name" value="ATP_GTP PHOSPHATASE"/>
    <property type="match status" value="1"/>
</dbReference>
<comment type="caution">
    <text evidence="2">The sequence shown here is derived from an EMBL/GenBank/DDBJ whole genome shotgun (WGS) entry which is preliminary data.</text>
</comment>
<reference evidence="2" key="2">
    <citation type="submission" date="2021-04" db="EMBL/GenBank/DDBJ databases">
        <authorList>
            <person name="Gilroy R."/>
        </authorList>
    </citation>
    <scope>NUCLEOTIDE SEQUENCE</scope>
    <source>
        <strain evidence="2">ChiBcec8-13705</strain>
    </source>
</reference>
<dbReference type="AlphaFoldDB" id="A0A9D2M5Y8"/>
<evidence type="ECO:0000259" key="1">
    <source>
        <dbReference type="SMART" id="SM00382"/>
    </source>
</evidence>
<evidence type="ECO:0000313" key="2">
    <source>
        <dbReference type="EMBL" id="HJB42056.1"/>
    </source>
</evidence>
<dbReference type="InterPro" id="IPR027417">
    <property type="entry name" value="P-loop_NTPase"/>
</dbReference>
<accession>A0A9D2M5Y8</accession>
<dbReference type="SMART" id="SM00382">
    <property type="entry name" value="AAA"/>
    <property type="match status" value="1"/>
</dbReference>
<dbReference type="Pfam" id="PF13304">
    <property type="entry name" value="AAA_21"/>
    <property type="match status" value="1"/>
</dbReference>
<evidence type="ECO:0000313" key="3">
    <source>
        <dbReference type="Proteomes" id="UP000886803"/>
    </source>
</evidence>
<proteinExistence type="predicted"/>
<name>A0A9D2M5Y8_9FIRM</name>
<reference evidence="2" key="1">
    <citation type="journal article" date="2021" name="PeerJ">
        <title>Extensive microbial diversity within the chicken gut microbiome revealed by metagenomics and culture.</title>
        <authorList>
            <person name="Gilroy R."/>
            <person name="Ravi A."/>
            <person name="Getino M."/>
            <person name="Pursley I."/>
            <person name="Horton D.L."/>
            <person name="Alikhan N.F."/>
            <person name="Baker D."/>
            <person name="Gharbi K."/>
            <person name="Hall N."/>
            <person name="Watson M."/>
            <person name="Adriaenssens E.M."/>
            <person name="Foster-Nyarko E."/>
            <person name="Jarju S."/>
            <person name="Secka A."/>
            <person name="Antonio M."/>
            <person name="Oren A."/>
            <person name="Chaudhuri R.R."/>
            <person name="La Ragione R."/>
            <person name="Hildebrand F."/>
            <person name="Pallen M.J."/>
        </authorList>
    </citation>
    <scope>NUCLEOTIDE SEQUENCE</scope>
    <source>
        <strain evidence="2">ChiBcec8-13705</strain>
    </source>
</reference>
<gene>
    <name evidence="2" type="ORF">H9945_06100</name>
</gene>
<dbReference type="Gene3D" id="3.40.50.300">
    <property type="entry name" value="P-loop containing nucleotide triphosphate hydrolases"/>
    <property type="match status" value="1"/>
</dbReference>
<dbReference type="GO" id="GO:0016887">
    <property type="term" value="F:ATP hydrolysis activity"/>
    <property type="evidence" value="ECO:0007669"/>
    <property type="project" value="InterPro"/>
</dbReference>